<evidence type="ECO:0000256" key="1">
    <source>
        <dbReference type="SAM" id="MobiDB-lite"/>
    </source>
</evidence>
<protein>
    <submittedName>
        <fullName evidence="3">Uncharacterized protein</fullName>
    </submittedName>
</protein>
<evidence type="ECO:0000313" key="3">
    <source>
        <dbReference type="EMBL" id="KAK9714729.1"/>
    </source>
</evidence>
<feature type="compositionally biased region" description="Gly residues" evidence="1">
    <location>
        <begin position="114"/>
        <end position="134"/>
    </location>
</feature>
<feature type="transmembrane region" description="Helical" evidence="2">
    <location>
        <begin position="209"/>
        <end position="228"/>
    </location>
</feature>
<dbReference type="EMBL" id="JBDFQZ010000006">
    <property type="protein sequence ID" value="KAK9714729.1"/>
    <property type="molecule type" value="Genomic_DNA"/>
</dbReference>
<evidence type="ECO:0000256" key="2">
    <source>
        <dbReference type="SAM" id="Phobius"/>
    </source>
</evidence>
<keyword evidence="2" id="KW-0472">Membrane</keyword>
<keyword evidence="4" id="KW-1185">Reference proteome</keyword>
<comment type="caution">
    <text evidence="3">The sequence shown here is derived from an EMBL/GenBank/DDBJ whole genome shotgun (WGS) entry which is preliminary data.</text>
</comment>
<feature type="region of interest" description="Disordered" evidence="1">
    <location>
        <begin position="114"/>
        <end position="137"/>
    </location>
</feature>
<keyword evidence="2" id="KW-0812">Transmembrane</keyword>
<accession>A0AAW1K5H4</accession>
<keyword evidence="2" id="KW-1133">Transmembrane helix</keyword>
<name>A0AAW1K5H4_SAPOF</name>
<sequence>MMISPQLIQTLVLKYPLNHCQNNVTFLSNYRALWRMKQMPKLQEQRRRRNTVSKIIVKGEDVGFVDAGDGFVKVAEFEQNELLKSEINPLQIGFKVADFDVGCLEHDFDFGNGEGGKGDGGNGSGGNGDQGDAGGSEANDELTGLKWWWLWQWNRANRPRKPCRTTINYTYNDHNELIELAIQMLATQVMPPTDMAKASLNTMHAIQDLMSFLHQVLMFPIVFPLVLYEFENNRVFERTMFGILVASVLLAAVFSGAVVYGLWRWYHSLGDHDTNEDDSD</sequence>
<dbReference type="Proteomes" id="UP001443914">
    <property type="component" value="Unassembled WGS sequence"/>
</dbReference>
<proteinExistence type="predicted"/>
<gene>
    <name evidence="3" type="ORF">RND81_06G115300</name>
</gene>
<reference evidence="3" key="1">
    <citation type="submission" date="2024-03" db="EMBL/GenBank/DDBJ databases">
        <title>WGS assembly of Saponaria officinalis var. Norfolk2.</title>
        <authorList>
            <person name="Jenkins J."/>
            <person name="Shu S."/>
            <person name="Grimwood J."/>
            <person name="Barry K."/>
            <person name="Goodstein D."/>
            <person name="Schmutz J."/>
            <person name="Leebens-Mack J."/>
            <person name="Osbourn A."/>
        </authorList>
    </citation>
    <scope>NUCLEOTIDE SEQUENCE [LARGE SCALE GENOMIC DNA]</scope>
    <source>
        <strain evidence="3">JIC</strain>
    </source>
</reference>
<organism evidence="3 4">
    <name type="scientific">Saponaria officinalis</name>
    <name type="common">Common soapwort</name>
    <name type="synonym">Lychnis saponaria</name>
    <dbReference type="NCBI Taxonomy" id="3572"/>
    <lineage>
        <taxon>Eukaryota</taxon>
        <taxon>Viridiplantae</taxon>
        <taxon>Streptophyta</taxon>
        <taxon>Embryophyta</taxon>
        <taxon>Tracheophyta</taxon>
        <taxon>Spermatophyta</taxon>
        <taxon>Magnoliopsida</taxon>
        <taxon>eudicotyledons</taxon>
        <taxon>Gunneridae</taxon>
        <taxon>Pentapetalae</taxon>
        <taxon>Caryophyllales</taxon>
        <taxon>Caryophyllaceae</taxon>
        <taxon>Caryophylleae</taxon>
        <taxon>Saponaria</taxon>
    </lineage>
</organism>
<evidence type="ECO:0000313" key="4">
    <source>
        <dbReference type="Proteomes" id="UP001443914"/>
    </source>
</evidence>
<feature type="transmembrane region" description="Helical" evidence="2">
    <location>
        <begin position="240"/>
        <end position="263"/>
    </location>
</feature>
<dbReference type="AlphaFoldDB" id="A0AAW1K5H4"/>